<evidence type="ECO:0000256" key="1">
    <source>
        <dbReference type="ARBA" id="ARBA00010662"/>
    </source>
</evidence>
<sequence>MGFVVSNSFTLRRLVQNNCRARSVTMQAEGSISLQISATKDVLSKQLAEFVIQKAAEAKKEKGKFVVALSGGSLPKTLAKDLVTDDYKIRAEFSSWHVYFADERCVPLDHEDSNYGLSKIELFDKVDIPADQIYPIDPSLTPEECAGAYAKSLETGIGEGTPVFGEIRDYISREKKGVHLLTFCLKTADLLFLGIGPDGHTCSLFPGHPLLQEKSKTVAHIIDSPKPPPERVTLTYPVLNAAKDVVFVSTGSSKKDALRSILKDPNSELPAKLVKPISGSVTWFIDQDAADGLKG</sequence>
<dbReference type="InterPro" id="IPR037171">
    <property type="entry name" value="NagB/RpiA_transferase-like"/>
</dbReference>
<dbReference type="InterPro" id="IPR006148">
    <property type="entry name" value="Glc/Gal-6P_isomerase"/>
</dbReference>
<organism evidence="3">
    <name type="scientific">Rhodosorus marinus</name>
    <dbReference type="NCBI Taxonomy" id="101924"/>
    <lineage>
        <taxon>Eukaryota</taxon>
        <taxon>Rhodophyta</taxon>
        <taxon>Stylonematophyceae</taxon>
        <taxon>Stylonematales</taxon>
        <taxon>Stylonemataceae</taxon>
        <taxon>Rhodosorus</taxon>
    </lineage>
</organism>
<dbReference type="PANTHER" id="PTHR11054">
    <property type="entry name" value="6-PHOSPHOGLUCONOLACTONASE"/>
    <property type="match status" value="1"/>
</dbReference>
<accession>A0A7S0G5N5</accession>
<dbReference type="GO" id="GO:0006098">
    <property type="term" value="P:pentose-phosphate shunt"/>
    <property type="evidence" value="ECO:0007669"/>
    <property type="project" value="InterPro"/>
</dbReference>
<dbReference type="AlphaFoldDB" id="A0A7S0G5N5"/>
<dbReference type="Pfam" id="PF01182">
    <property type="entry name" value="Glucosamine_iso"/>
    <property type="match status" value="1"/>
</dbReference>
<dbReference type="PANTHER" id="PTHR11054:SF0">
    <property type="entry name" value="6-PHOSPHOGLUCONOLACTONASE"/>
    <property type="match status" value="1"/>
</dbReference>
<reference evidence="3" key="1">
    <citation type="submission" date="2021-01" db="EMBL/GenBank/DDBJ databases">
        <authorList>
            <person name="Corre E."/>
            <person name="Pelletier E."/>
            <person name="Niang G."/>
            <person name="Scheremetjew M."/>
            <person name="Finn R."/>
            <person name="Kale V."/>
            <person name="Holt S."/>
            <person name="Cochrane G."/>
            <person name="Meng A."/>
            <person name="Brown T."/>
            <person name="Cohen L."/>
        </authorList>
    </citation>
    <scope>NUCLEOTIDE SEQUENCE</scope>
    <source>
        <strain evidence="3">UTEX LB 2760</strain>
    </source>
</reference>
<proteinExistence type="inferred from homology"/>
<evidence type="ECO:0000259" key="2">
    <source>
        <dbReference type="Pfam" id="PF01182"/>
    </source>
</evidence>
<dbReference type="SUPFAM" id="SSF100950">
    <property type="entry name" value="NagB/RpiA/CoA transferase-like"/>
    <property type="match status" value="1"/>
</dbReference>
<protein>
    <recommendedName>
        <fullName evidence="2">Glucosamine/galactosamine-6-phosphate isomerase domain-containing protein</fullName>
    </recommendedName>
</protein>
<dbReference type="CDD" id="cd01400">
    <property type="entry name" value="6PGL"/>
    <property type="match status" value="1"/>
</dbReference>
<dbReference type="GO" id="GO:0017057">
    <property type="term" value="F:6-phosphogluconolactonase activity"/>
    <property type="evidence" value="ECO:0007669"/>
    <property type="project" value="InterPro"/>
</dbReference>
<dbReference type="EMBL" id="HBEK01019795">
    <property type="protein sequence ID" value="CAD8400805.1"/>
    <property type="molecule type" value="Transcribed_RNA"/>
</dbReference>
<dbReference type="InterPro" id="IPR005900">
    <property type="entry name" value="6-phosphogluconolactonase_DevB"/>
</dbReference>
<name>A0A7S0G5N5_9RHOD</name>
<dbReference type="InterPro" id="IPR039104">
    <property type="entry name" value="6PGL"/>
</dbReference>
<dbReference type="GO" id="GO:0005975">
    <property type="term" value="P:carbohydrate metabolic process"/>
    <property type="evidence" value="ECO:0007669"/>
    <property type="project" value="InterPro"/>
</dbReference>
<evidence type="ECO:0000313" key="3">
    <source>
        <dbReference type="EMBL" id="CAD8400805.1"/>
    </source>
</evidence>
<dbReference type="Gene3D" id="3.40.50.1360">
    <property type="match status" value="1"/>
</dbReference>
<comment type="similarity">
    <text evidence="1">Belongs to the glucosamine/galactosamine-6-phosphate isomerase family. 6-phosphogluconolactonase subfamily.</text>
</comment>
<feature type="domain" description="Glucosamine/galactosamine-6-phosphate isomerase" evidence="2">
    <location>
        <begin position="39"/>
        <end position="283"/>
    </location>
</feature>
<gene>
    <name evidence="3" type="ORF">RMAR0315_LOCUS10801</name>
</gene>